<feature type="transmembrane region" description="Helical" evidence="9">
    <location>
        <begin position="40"/>
        <end position="58"/>
    </location>
</feature>
<keyword evidence="4 9" id="KW-0997">Cell inner membrane</keyword>
<dbReference type="Proteomes" id="UP000595197">
    <property type="component" value="Plasmid pTT6-1"/>
</dbReference>
<keyword evidence="6 9" id="KW-1133">Transmembrane helix</keyword>
<evidence type="ECO:0000256" key="3">
    <source>
        <dbReference type="ARBA" id="ARBA00022475"/>
    </source>
</evidence>
<evidence type="ECO:0000256" key="9">
    <source>
        <dbReference type="RuleBase" id="RU369079"/>
    </source>
</evidence>
<dbReference type="InterPro" id="IPR055348">
    <property type="entry name" value="DctQ"/>
</dbReference>
<geneLocation type="plasmid" evidence="11 12">
    <name>pTT6-1</name>
</geneLocation>
<evidence type="ECO:0000313" key="11">
    <source>
        <dbReference type="EMBL" id="QQP92782.1"/>
    </source>
</evidence>
<keyword evidence="12" id="KW-1185">Reference proteome</keyword>
<comment type="subcellular location">
    <subcellularLocation>
        <location evidence="1 9">Cell inner membrane</location>
        <topology evidence="1 9">Multi-pass membrane protein</topology>
    </subcellularLocation>
</comment>
<keyword evidence="11" id="KW-0614">Plasmid</keyword>
<evidence type="ECO:0000256" key="7">
    <source>
        <dbReference type="ARBA" id="ARBA00023136"/>
    </source>
</evidence>
<evidence type="ECO:0000256" key="5">
    <source>
        <dbReference type="ARBA" id="ARBA00022692"/>
    </source>
</evidence>
<organism evidence="11 12">
    <name type="scientific">Skermanella cutis</name>
    <dbReference type="NCBI Taxonomy" id="2775420"/>
    <lineage>
        <taxon>Bacteria</taxon>
        <taxon>Pseudomonadati</taxon>
        <taxon>Pseudomonadota</taxon>
        <taxon>Alphaproteobacteria</taxon>
        <taxon>Rhodospirillales</taxon>
        <taxon>Azospirillaceae</taxon>
        <taxon>Skermanella</taxon>
    </lineage>
</organism>
<dbReference type="InterPro" id="IPR007387">
    <property type="entry name" value="TRAP_DctQ"/>
</dbReference>
<keyword evidence="5 9" id="KW-0812">Transmembrane</keyword>
<keyword evidence="3" id="KW-1003">Cell membrane</keyword>
<comment type="similarity">
    <text evidence="8 9">Belongs to the TRAP transporter small permease family.</text>
</comment>
<protein>
    <recommendedName>
        <fullName evidence="9">TRAP transporter small permease protein</fullName>
    </recommendedName>
</protein>
<evidence type="ECO:0000256" key="8">
    <source>
        <dbReference type="ARBA" id="ARBA00038436"/>
    </source>
</evidence>
<feature type="transmembrane region" description="Helical" evidence="9">
    <location>
        <begin position="129"/>
        <end position="150"/>
    </location>
</feature>
<gene>
    <name evidence="11" type="ORF">IGS68_30500</name>
</gene>
<evidence type="ECO:0000256" key="1">
    <source>
        <dbReference type="ARBA" id="ARBA00004429"/>
    </source>
</evidence>
<feature type="domain" description="Tripartite ATP-independent periplasmic transporters DctQ component" evidence="10">
    <location>
        <begin position="25"/>
        <end position="154"/>
    </location>
</feature>
<name>A0ABX7BEG7_9PROT</name>
<evidence type="ECO:0000256" key="6">
    <source>
        <dbReference type="ARBA" id="ARBA00022989"/>
    </source>
</evidence>
<proteinExistence type="inferred from homology"/>
<dbReference type="PANTHER" id="PTHR35011">
    <property type="entry name" value="2,3-DIKETO-L-GULONATE TRAP TRANSPORTER SMALL PERMEASE PROTEIN YIAM"/>
    <property type="match status" value="1"/>
</dbReference>
<evidence type="ECO:0000259" key="10">
    <source>
        <dbReference type="Pfam" id="PF04290"/>
    </source>
</evidence>
<comment type="function">
    <text evidence="9">Part of the tripartite ATP-independent periplasmic (TRAP) transport system.</text>
</comment>
<reference evidence="11" key="1">
    <citation type="submission" date="2021-02" db="EMBL/GenBank/DDBJ databases">
        <title>Skermanella TT6 skin isolate.</title>
        <authorList>
            <person name="Lee K."/>
            <person name="Ganzorig M."/>
        </authorList>
    </citation>
    <scope>NUCLEOTIDE SEQUENCE</scope>
    <source>
        <strain evidence="11">TT6</strain>
    </source>
</reference>
<comment type="subunit">
    <text evidence="9">The complex comprises the extracytoplasmic solute receptor protein and the two transmembrane proteins.</text>
</comment>
<keyword evidence="2 9" id="KW-0813">Transport</keyword>
<dbReference type="Pfam" id="PF04290">
    <property type="entry name" value="DctQ"/>
    <property type="match status" value="1"/>
</dbReference>
<dbReference type="EMBL" id="CP067421">
    <property type="protein sequence ID" value="QQP92782.1"/>
    <property type="molecule type" value="Genomic_DNA"/>
</dbReference>
<accession>A0ABX7BEG7</accession>
<feature type="transmembrane region" description="Helical" evidence="9">
    <location>
        <begin position="7"/>
        <end position="28"/>
    </location>
</feature>
<feature type="transmembrane region" description="Helical" evidence="9">
    <location>
        <begin position="88"/>
        <end position="109"/>
    </location>
</feature>
<dbReference type="RefSeq" id="WP_201081955.1">
    <property type="nucleotide sequence ID" value="NZ_CP067421.1"/>
</dbReference>
<evidence type="ECO:0000313" key="12">
    <source>
        <dbReference type="Proteomes" id="UP000595197"/>
    </source>
</evidence>
<evidence type="ECO:0000256" key="2">
    <source>
        <dbReference type="ARBA" id="ARBA00022448"/>
    </source>
</evidence>
<sequence>MRWIERLNDLLGGVVAWFYMLSVPVIAYEVLMRYILNSPTSWSFDLTILLCAVGYLLSGGTVTKAEAHIAVTSLQDVVPPRVKRVMKLFGHLVGIFAMAGLIAASWKSGLRAVTIGERTGGAWDAPTPAIIKPLITVAAVLVLLQLLILVARELTGRGAVAPAGKGTPGEGGPI</sequence>
<keyword evidence="7 9" id="KW-0472">Membrane</keyword>
<evidence type="ECO:0000256" key="4">
    <source>
        <dbReference type="ARBA" id="ARBA00022519"/>
    </source>
</evidence>